<dbReference type="GO" id="GO:0004322">
    <property type="term" value="F:ferroxidase activity"/>
    <property type="evidence" value="ECO:0007669"/>
    <property type="project" value="TreeGrafter"/>
</dbReference>
<dbReference type="InterPro" id="IPR033138">
    <property type="entry name" value="Cu_oxidase_CS"/>
</dbReference>
<sequence>MMAQRGLLTLLGTIFVSLIFFFPLTACAADDQNTTPWHTYNDGVHIYNFNISWVRANPDGMAERDVIGINGRWPIPTMEASIDERIIVNVQNHLEDESTTLHFHGLFLQNETHMDGPAQVTQCPIPPGGSFTYNFTVHQPGVYWYHSHVHAQYPDGLRGPLIITEPNAPFQELYNETKLITVSDWYHDRMPGLIKQFMSKGNPTGAEPVPNSALLGETQNLTVHVTPGTTYRIDMVNIGAFASQYIWFEGHNVSVIMIDGVYTHLTETNMIYLAAAQRCSFLITIKDDETSNFPFVASMDLDLFDQVPEDLNWNVTGWMVVDQKKSLPDPAILYEPFSPLDDTLLLPWDNQTLLAEPDHTVTLNVIMDNLGDGANYAFFNNITYVAPKVPTLYTALSAGDLATDPTVYGTNTHTFVLKKDEIVQIILNNIDPGKHPFHLHGHNFQVVWRSDDEAGTFEDSNITAADFAPIPMRRDTAVLHPNGNMVLRFKADNPGVWLFHCHIEWHVQSGLIATFVEAPKVLQEVIKIPEDHFATCEKGQIPIKGNAAGNSVDWLDLDGENAPPPRLPAGFTKSGIVALVFSCISGILGVATVSWYGFAESEEERQAQQGLGINEDNSLSPGDEVQQVSFGNSGLRGGEGNHAGALLRQAGGVIRG</sequence>
<dbReference type="PANTHER" id="PTHR11709">
    <property type="entry name" value="MULTI-COPPER OXIDASE"/>
    <property type="match status" value="1"/>
</dbReference>
<evidence type="ECO:0000313" key="12">
    <source>
        <dbReference type="EMBL" id="KAK4460605.1"/>
    </source>
</evidence>
<organism evidence="12 13">
    <name type="scientific">Cladorrhinum samala</name>
    <dbReference type="NCBI Taxonomy" id="585594"/>
    <lineage>
        <taxon>Eukaryota</taxon>
        <taxon>Fungi</taxon>
        <taxon>Dikarya</taxon>
        <taxon>Ascomycota</taxon>
        <taxon>Pezizomycotina</taxon>
        <taxon>Sordariomycetes</taxon>
        <taxon>Sordariomycetidae</taxon>
        <taxon>Sordariales</taxon>
        <taxon>Podosporaceae</taxon>
        <taxon>Cladorrhinum</taxon>
    </lineage>
</organism>
<dbReference type="Pfam" id="PF07732">
    <property type="entry name" value="Cu-oxidase_3"/>
    <property type="match status" value="1"/>
</dbReference>
<dbReference type="PANTHER" id="PTHR11709:SF361">
    <property type="entry name" value="IRON TRANSPORT MULTICOPPER OXIDASE FET3"/>
    <property type="match status" value="1"/>
</dbReference>
<evidence type="ECO:0000259" key="11">
    <source>
        <dbReference type="Pfam" id="PF07732"/>
    </source>
</evidence>
<evidence type="ECO:0000256" key="4">
    <source>
        <dbReference type="ARBA" id="ARBA00023002"/>
    </source>
</evidence>
<feature type="domain" description="Plastocyanin-like" evidence="11">
    <location>
        <begin position="51"/>
        <end position="167"/>
    </location>
</feature>
<evidence type="ECO:0000256" key="1">
    <source>
        <dbReference type="ARBA" id="ARBA00010609"/>
    </source>
</evidence>
<dbReference type="Proteomes" id="UP001321749">
    <property type="component" value="Unassembled WGS sequence"/>
</dbReference>
<feature type="signal peptide" evidence="8">
    <location>
        <begin position="1"/>
        <end position="29"/>
    </location>
</feature>
<dbReference type="FunFam" id="2.60.40.420:FF:000024">
    <property type="entry name" value="FET5p Multicopper oxidase"/>
    <property type="match status" value="1"/>
</dbReference>
<gene>
    <name evidence="12" type="ORF">QBC42DRAFT_104031</name>
</gene>
<keyword evidence="2" id="KW-0479">Metal-binding</keyword>
<dbReference type="GO" id="GO:0033573">
    <property type="term" value="C:high-affinity iron permease complex"/>
    <property type="evidence" value="ECO:0007669"/>
    <property type="project" value="TreeGrafter"/>
</dbReference>
<dbReference type="Pfam" id="PF00394">
    <property type="entry name" value="Cu-oxidase"/>
    <property type="match status" value="1"/>
</dbReference>
<dbReference type="EMBL" id="MU865008">
    <property type="protein sequence ID" value="KAK4460605.1"/>
    <property type="molecule type" value="Genomic_DNA"/>
</dbReference>
<dbReference type="InterPro" id="IPR001117">
    <property type="entry name" value="Cu-oxidase_2nd"/>
</dbReference>
<dbReference type="CDD" id="cd13899">
    <property type="entry name" value="CuRO_3_Fet3p"/>
    <property type="match status" value="1"/>
</dbReference>
<feature type="domain" description="Plastocyanin-like" evidence="10">
    <location>
        <begin position="384"/>
        <end position="520"/>
    </location>
</feature>
<dbReference type="PROSITE" id="PS00080">
    <property type="entry name" value="MULTICOPPER_OXIDASE2"/>
    <property type="match status" value="1"/>
</dbReference>
<dbReference type="InterPro" id="IPR011707">
    <property type="entry name" value="Cu-oxidase-like_N"/>
</dbReference>
<protein>
    <submittedName>
        <fullName evidence="12">Cupredoxin</fullName>
    </submittedName>
</protein>
<evidence type="ECO:0000256" key="8">
    <source>
        <dbReference type="SAM" id="SignalP"/>
    </source>
</evidence>
<evidence type="ECO:0000256" key="7">
    <source>
        <dbReference type="SAM" id="Phobius"/>
    </source>
</evidence>
<dbReference type="InterPro" id="IPR002355">
    <property type="entry name" value="Cu_oxidase_Cu_BS"/>
</dbReference>
<dbReference type="GO" id="GO:0033215">
    <property type="term" value="P:reductive iron assimilation"/>
    <property type="evidence" value="ECO:0007669"/>
    <property type="project" value="TreeGrafter"/>
</dbReference>
<dbReference type="InterPro" id="IPR011706">
    <property type="entry name" value="Cu-oxidase_C"/>
</dbReference>
<comment type="similarity">
    <text evidence="1">Belongs to the multicopper oxidase family.</text>
</comment>
<dbReference type="InterPro" id="IPR044130">
    <property type="entry name" value="CuRO_2_Fet3-like"/>
</dbReference>
<dbReference type="GO" id="GO:0005507">
    <property type="term" value="F:copper ion binding"/>
    <property type="evidence" value="ECO:0007669"/>
    <property type="project" value="InterPro"/>
</dbReference>
<dbReference type="GO" id="GO:0010106">
    <property type="term" value="P:cellular response to iron ion starvation"/>
    <property type="evidence" value="ECO:0007669"/>
    <property type="project" value="TreeGrafter"/>
</dbReference>
<comment type="caution">
    <text evidence="12">The sequence shown here is derived from an EMBL/GenBank/DDBJ whole genome shotgun (WGS) entry which is preliminary data.</text>
</comment>
<evidence type="ECO:0000259" key="10">
    <source>
        <dbReference type="Pfam" id="PF07731"/>
    </source>
</evidence>
<dbReference type="PROSITE" id="PS00079">
    <property type="entry name" value="MULTICOPPER_OXIDASE1"/>
    <property type="match status" value="2"/>
</dbReference>
<reference evidence="12" key="2">
    <citation type="submission" date="2023-06" db="EMBL/GenBank/DDBJ databases">
        <authorList>
            <consortium name="Lawrence Berkeley National Laboratory"/>
            <person name="Mondo S.J."/>
            <person name="Hensen N."/>
            <person name="Bonometti L."/>
            <person name="Westerberg I."/>
            <person name="Brannstrom I.O."/>
            <person name="Guillou S."/>
            <person name="Cros-Aarteil S."/>
            <person name="Calhoun S."/>
            <person name="Haridas S."/>
            <person name="Kuo A."/>
            <person name="Pangilinan J."/>
            <person name="Riley R."/>
            <person name="Labutti K."/>
            <person name="Andreopoulos B."/>
            <person name="Lipzen A."/>
            <person name="Chen C."/>
            <person name="Yanf M."/>
            <person name="Daum C."/>
            <person name="Ng V."/>
            <person name="Clum A."/>
            <person name="Steindorff A."/>
            <person name="Ohm R."/>
            <person name="Martin F."/>
            <person name="Silar P."/>
            <person name="Natvig D."/>
            <person name="Lalanne C."/>
            <person name="Gautier V."/>
            <person name="Ament-Velasquez S.L."/>
            <person name="Kruys A."/>
            <person name="Hutchinson M.I."/>
            <person name="Powell A.J."/>
            <person name="Barry K."/>
            <person name="Miller A.N."/>
            <person name="Grigoriev I.V."/>
            <person name="Debuchy R."/>
            <person name="Gladieux P."/>
            <person name="Thoren M.H."/>
            <person name="Johannesson H."/>
        </authorList>
    </citation>
    <scope>NUCLEOTIDE SEQUENCE</scope>
    <source>
        <strain evidence="12">PSN324</strain>
    </source>
</reference>
<keyword evidence="7" id="KW-0472">Membrane</keyword>
<evidence type="ECO:0000313" key="13">
    <source>
        <dbReference type="Proteomes" id="UP001321749"/>
    </source>
</evidence>
<dbReference type="Gene3D" id="2.60.40.420">
    <property type="entry name" value="Cupredoxins - blue copper proteins"/>
    <property type="match status" value="3"/>
</dbReference>
<evidence type="ECO:0000256" key="5">
    <source>
        <dbReference type="ARBA" id="ARBA00023008"/>
    </source>
</evidence>
<evidence type="ECO:0000256" key="6">
    <source>
        <dbReference type="SAM" id="MobiDB-lite"/>
    </source>
</evidence>
<keyword evidence="13" id="KW-1185">Reference proteome</keyword>
<dbReference type="CDD" id="cd13851">
    <property type="entry name" value="CuRO_1_Fet3p"/>
    <property type="match status" value="1"/>
</dbReference>
<dbReference type="InterPro" id="IPR008972">
    <property type="entry name" value="Cupredoxin"/>
</dbReference>
<feature type="compositionally biased region" description="Polar residues" evidence="6">
    <location>
        <begin position="613"/>
        <end position="632"/>
    </location>
</feature>
<keyword evidence="4" id="KW-0560">Oxidoreductase</keyword>
<dbReference type="Pfam" id="PF07731">
    <property type="entry name" value="Cu-oxidase_2"/>
    <property type="match status" value="1"/>
</dbReference>
<reference evidence="12" key="1">
    <citation type="journal article" date="2023" name="Mol. Phylogenet. Evol.">
        <title>Genome-scale phylogeny and comparative genomics of the fungal order Sordariales.</title>
        <authorList>
            <person name="Hensen N."/>
            <person name="Bonometti L."/>
            <person name="Westerberg I."/>
            <person name="Brannstrom I.O."/>
            <person name="Guillou S."/>
            <person name="Cros-Aarteil S."/>
            <person name="Calhoun S."/>
            <person name="Haridas S."/>
            <person name="Kuo A."/>
            <person name="Mondo S."/>
            <person name="Pangilinan J."/>
            <person name="Riley R."/>
            <person name="LaButti K."/>
            <person name="Andreopoulos B."/>
            <person name="Lipzen A."/>
            <person name="Chen C."/>
            <person name="Yan M."/>
            <person name="Daum C."/>
            <person name="Ng V."/>
            <person name="Clum A."/>
            <person name="Steindorff A."/>
            <person name="Ohm R.A."/>
            <person name="Martin F."/>
            <person name="Silar P."/>
            <person name="Natvig D.O."/>
            <person name="Lalanne C."/>
            <person name="Gautier V."/>
            <person name="Ament-Velasquez S.L."/>
            <person name="Kruys A."/>
            <person name="Hutchinson M.I."/>
            <person name="Powell A.J."/>
            <person name="Barry K."/>
            <person name="Miller A.N."/>
            <person name="Grigoriev I.V."/>
            <person name="Debuchy R."/>
            <person name="Gladieux P."/>
            <person name="Hiltunen Thoren M."/>
            <person name="Johannesson H."/>
        </authorList>
    </citation>
    <scope>NUCLEOTIDE SEQUENCE</scope>
    <source>
        <strain evidence="12">PSN324</strain>
    </source>
</reference>
<keyword evidence="7" id="KW-0812">Transmembrane</keyword>
<evidence type="ECO:0000256" key="2">
    <source>
        <dbReference type="ARBA" id="ARBA00022723"/>
    </source>
</evidence>
<evidence type="ECO:0000259" key="9">
    <source>
        <dbReference type="Pfam" id="PF00394"/>
    </source>
</evidence>
<evidence type="ECO:0000256" key="3">
    <source>
        <dbReference type="ARBA" id="ARBA00022729"/>
    </source>
</evidence>
<accession>A0AAV9HKL0</accession>
<dbReference type="CDD" id="cd13877">
    <property type="entry name" value="CuRO_2_Fet3p_like"/>
    <property type="match status" value="1"/>
</dbReference>
<feature type="transmembrane region" description="Helical" evidence="7">
    <location>
        <begin position="576"/>
        <end position="598"/>
    </location>
</feature>
<keyword evidence="5" id="KW-0186">Copper</keyword>
<feature type="chain" id="PRO_5043990049" evidence="8">
    <location>
        <begin position="30"/>
        <end position="656"/>
    </location>
</feature>
<dbReference type="AlphaFoldDB" id="A0AAV9HKL0"/>
<dbReference type="SUPFAM" id="SSF49503">
    <property type="entry name" value="Cupredoxins"/>
    <property type="match status" value="3"/>
</dbReference>
<keyword evidence="3 8" id="KW-0732">Signal</keyword>
<name>A0AAV9HKL0_9PEZI</name>
<keyword evidence="7" id="KW-1133">Transmembrane helix</keyword>
<dbReference type="InterPro" id="IPR045087">
    <property type="entry name" value="Cu-oxidase_fam"/>
</dbReference>
<proteinExistence type="inferred from homology"/>
<feature type="domain" description="Plastocyanin-like" evidence="9">
    <location>
        <begin position="178"/>
        <end position="320"/>
    </location>
</feature>
<feature type="region of interest" description="Disordered" evidence="6">
    <location>
        <begin position="613"/>
        <end position="634"/>
    </location>
</feature>